<dbReference type="OrthoDB" id="129343at2"/>
<organism evidence="1 2">
    <name type="scientific">Nocardia mexicana</name>
    <dbReference type="NCBI Taxonomy" id="279262"/>
    <lineage>
        <taxon>Bacteria</taxon>
        <taxon>Bacillati</taxon>
        <taxon>Actinomycetota</taxon>
        <taxon>Actinomycetes</taxon>
        <taxon>Mycobacteriales</taxon>
        <taxon>Nocardiaceae</taxon>
        <taxon>Nocardia</taxon>
    </lineage>
</organism>
<protein>
    <recommendedName>
        <fullName evidence="3">SnoaL-like protein</fullName>
    </recommendedName>
</protein>
<dbReference type="SUPFAM" id="SSF54427">
    <property type="entry name" value="NTF2-like"/>
    <property type="match status" value="1"/>
</dbReference>
<evidence type="ECO:0000313" key="1">
    <source>
        <dbReference type="EMBL" id="RDI45352.1"/>
    </source>
</evidence>
<dbReference type="STRING" id="1210089.GCA_001613165_03146"/>
<evidence type="ECO:0008006" key="3">
    <source>
        <dbReference type="Google" id="ProtNLM"/>
    </source>
</evidence>
<dbReference type="EMBL" id="QQAZ01000013">
    <property type="protein sequence ID" value="RDI45352.1"/>
    <property type="molecule type" value="Genomic_DNA"/>
</dbReference>
<name>A0A370GNN4_9NOCA</name>
<dbReference type="AlphaFoldDB" id="A0A370GNN4"/>
<dbReference type="InterPro" id="IPR032710">
    <property type="entry name" value="NTF2-like_dom_sf"/>
</dbReference>
<comment type="caution">
    <text evidence="1">The sequence shown here is derived from an EMBL/GenBank/DDBJ whole genome shotgun (WGS) entry which is preliminary data.</text>
</comment>
<proteinExistence type="predicted"/>
<sequence>MDKTNKQLTIDVFRAFASGNIDVLRTLLHENFIEHKPGNPSGRDQSIEYIVTAPVVGARLDLVRVFAVTTWSCITA</sequence>
<dbReference type="RefSeq" id="WP_068020032.1">
    <property type="nucleotide sequence ID" value="NZ_QQAZ01000013.1"/>
</dbReference>
<dbReference type="Proteomes" id="UP000255355">
    <property type="component" value="Unassembled WGS sequence"/>
</dbReference>
<evidence type="ECO:0000313" key="2">
    <source>
        <dbReference type="Proteomes" id="UP000255355"/>
    </source>
</evidence>
<accession>A0A370GNN4</accession>
<dbReference type="Gene3D" id="3.10.450.50">
    <property type="match status" value="1"/>
</dbReference>
<reference evidence="1 2" key="1">
    <citation type="submission" date="2018-07" db="EMBL/GenBank/DDBJ databases">
        <title>Genomic Encyclopedia of Type Strains, Phase IV (KMG-IV): sequencing the most valuable type-strain genomes for metagenomic binning, comparative biology and taxonomic classification.</title>
        <authorList>
            <person name="Goeker M."/>
        </authorList>
    </citation>
    <scope>NUCLEOTIDE SEQUENCE [LARGE SCALE GENOMIC DNA]</scope>
    <source>
        <strain evidence="1 2">DSM 44952</strain>
    </source>
</reference>
<gene>
    <name evidence="1" type="ORF">DFR68_113123</name>
</gene>
<keyword evidence="2" id="KW-1185">Reference proteome</keyword>